<evidence type="ECO:0000256" key="1">
    <source>
        <dbReference type="SAM" id="MobiDB-lite"/>
    </source>
</evidence>
<sequence>MSYREIIAAIDGYQSRLKIEQERMKADMQVQAIVAYREANLISVLVSRLLGGKAKSPTLAEAFPGIFPEEMLASRTQDWRIMKDRIASYGVRHRKRGEQRGNHDRGTTGAGDRGDEATPPGT</sequence>
<comment type="caution">
    <text evidence="2">The sequence shown here is derived from an EMBL/GenBank/DDBJ whole genome shotgun (WGS) entry which is preliminary data.</text>
</comment>
<feature type="region of interest" description="Disordered" evidence="1">
    <location>
        <begin position="90"/>
        <end position="122"/>
    </location>
</feature>
<accession>A0ABW0LR84</accession>
<name>A0ABW0LR84_9BACL</name>
<evidence type="ECO:0000313" key="3">
    <source>
        <dbReference type="Proteomes" id="UP001596105"/>
    </source>
</evidence>
<evidence type="ECO:0000313" key="2">
    <source>
        <dbReference type="EMBL" id="MFC5468410.1"/>
    </source>
</evidence>
<dbReference type="RefSeq" id="WP_209748613.1">
    <property type="nucleotide sequence ID" value="NZ_JBHSMH010000011.1"/>
</dbReference>
<protein>
    <submittedName>
        <fullName evidence="2">Uncharacterized protein</fullName>
    </submittedName>
</protein>
<dbReference type="Proteomes" id="UP001596105">
    <property type="component" value="Unassembled WGS sequence"/>
</dbReference>
<organism evidence="2 3">
    <name type="scientific">Cohnella suwonensis</name>
    <dbReference type="NCBI Taxonomy" id="696072"/>
    <lineage>
        <taxon>Bacteria</taxon>
        <taxon>Bacillati</taxon>
        <taxon>Bacillota</taxon>
        <taxon>Bacilli</taxon>
        <taxon>Bacillales</taxon>
        <taxon>Paenibacillaceae</taxon>
        <taxon>Cohnella</taxon>
    </lineage>
</organism>
<reference evidence="3" key="1">
    <citation type="journal article" date="2019" name="Int. J. Syst. Evol. Microbiol.">
        <title>The Global Catalogue of Microorganisms (GCM) 10K type strain sequencing project: providing services to taxonomists for standard genome sequencing and annotation.</title>
        <authorList>
            <consortium name="The Broad Institute Genomics Platform"/>
            <consortium name="The Broad Institute Genome Sequencing Center for Infectious Disease"/>
            <person name="Wu L."/>
            <person name="Ma J."/>
        </authorList>
    </citation>
    <scope>NUCLEOTIDE SEQUENCE [LARGE SCALE GENOMIC DNA]</scope>
    <source>
        <strain evidence="3">CCUG 57113</strain>
    </source>
</reference>
<keyword evidence="3" id="KW-1185">Reference proteome</keyword>
<gene>
    <name evidence="2" type="ORF">ACFPPD_06735</name>
</gene>
<proteinExistence type="predicted"/>
<dbReference type="EMBL" id="JBHSMH010000011">
    <property type="protein sequence ID" value="MFC5468410.1"/>
    <property type="molecule type" value="Genomic_DNA"/>
</dbReference>
<feature type="compositionally biased region" description="Basic and acidic residues" evidence="1">
    <location>
        <begin position="98"/>
        <end position="116"/>
    </location>
</feature>